<evidence type="ECO:0000313" key="2">
    <source>
        <dbReference type="EMBL" id="MFC5170652.1"/>
    </source>
</evidence>
<name>A0ABW0B0Y9_9ACTN</name>
<proteinExistence type="predicted"/>
<sequence>MSRRRALVMPSTRSAEPDDEELEAGTGQREAAAAQSVGVVATLTGADVSTPVSVAQLPTPYDVADTVTAPLDDQQRAHLVVCEQALTGFRKSVIVAGKALEVISRGRLYRETHATFVEYLDDVWEIRKSQAYRMIEAWPVAAAVSPIGDINEGQARELRPVFTDYGQEAAVALYREVKELRGNRKVTAADLAEARAVLPPARQFSRPDQVRDVLTTAAAEGRAPRLAPATPPVPAQSSGKEHDPEQADSDNVDQKHLDPGAEAVATMERALAQQRQIYDAIGDGVLAAALLYDSGRGEQLRHELRQFASRTAYRMRDQAAGDDAALGV</sequence>
<evidence type="ECO:0000313" key="3">
    <source>
        <dbReference type="Proteomes" id="UP001596208"/>
    </source>
</evidence>
<feature type="region of interest" description="Disordered" evidence="1">
    <location>
        <begin position="218"/>
        <end position="256"/>
    </location>
</feature>
<reference evidence="3" key="1">
    <citation type="journal article" date="2019" name="Int. J. Syst. Evol. Microbiol.">
        <title>The Global Catalogue of Microorganisms (GCM) 10K type strain sequencing project: providing services to taxonomists for standard genome sequencing and annotation.</title>
        <authorList>
            <consortium name="The Broad Institute Genomics Platform"/>
            <consortium name="The Broad Institute Genome Sequencing Center for Infectious Disease"/>
            <person name="Wu L."/>
            <person name="Ma J."/>
        </authorList>
    </citation>
    <scope>NUCLEOTIDE SEQUENCE [LARGE SCALE GENOMIC DNA]</scope>
    <source>
        <strain evidence="3">CGMCC 4.1721</strain>
    </source>
</reference>
<gene>
    <name evidence="2" type="ORF">ACFPRK_08615</name>
</gene>
<dbReference type="Proteomes" id="UP001596208">
    <property type="component" value="Unassembled WGS sequence"/>
</dbReference>
<protein>
    <submittedName>
        <fullName evidence="2">Uncharacterized protein</fullName>
    </submittedName>
</protein>
<dbReference type="RefSeq" id="WP_381822408.1">
    <property type="nucleotide sequence ID" value="NZ_JBHSKI010000003.1"/>
</dbReference>
<keyword evidence="3" id="KW-1185">Reference proteome</keyword>
<evidence type="ECO:0000256" key="1">
    <source>
        <dbReference type="SAM" id="MobiDB-lite"/>
    </source>
</evidence>
<organism evidence="2 3">
    <name type="scientific">Streptomyces mutomycini</name>
    <dbReference type="NCBI Taxonomy" id="284036"/>
    <lineage>
        <taxon>Bacteria</taxon>
        <taxon>Bacillati</taxon>
        <taxon>Actinomycetota</taxon>
        <taxon>Actinomycetes</taxon>
        <taxon>Kitasatosporales</taxon>
        <taxon>Streptomycetaceae</taxon>
        <taxon>Streptomyces</taxon>
    </lineage>
</organism>
<accession>A0ABW0B0Y9</accession>
<comment type="caution">
    <text evidence="2">The sequence shown here is derived from an EMBL/GenBank/DDBJ whole genome shotgun (WGS) entry which is preliminary data.</text>
</comment>
<feature type="region of interest" description="Disordered" evidence="1">
    <location>
        <begin position="1"/>
        <end position="27"/>
    </location>
</feature>
<dbReference type="EMBL" id="JBHSKI010000003">
    <property type="protein sequence ID" value="MFC5170652.1"/>
    <property type="molecule type" value="Genomic_DNA"/>
</dbReference>